<dbReference type="OrthoDB" id="5857140at2759"/>
<evidence type="ECO:0000256" key="10">
    <source>
        <dbReference type="SAM" id="Phobius"/>
    </source>
</evidence>
<dbReference type="PANTHER" id="PTHR15186:SF5">
    <property type="entry name" value="BNIP3, ISOFORM A"/>
    <property type="match status" value="1"/>
</dbReference>
<protein>
    <submittedName>
        <fullName evidence="12">Uncharacterized protein LOC108679772 isoform X1</fullName>
    </submittedName>
</protein>
<feature type="region of interest" description="Disordered" evidence="9">
    <location>
        <begin position="258"/>
        <end position="277"/>
    </location>
</feature>
<name>A0A8B7PFB3_HYAAZ</name>
<evidence type="ECO:0000256" key="9">
    <source>
        <dbReference type="SAM" id="MobiDB-lite"/>
    </source>
</evidence>
<dbReference type="Pfam" id="PF06553">
    <property type="entry name" value="BNIP3"/>
    <property type="match status" value="2"/>
</dbReference>
<keyword evidence="5" id="KW-0053">Apoptosis</keyword>
<feature type="region of interest" description="Disordered" evidence="9">
    <location>
        <begin position="465"/>
        <end position="506"/>
    </location>
</feature>
<evidence type="ECO:0000256" key="4">
    <source>
        <dbReference type="ARBA" id="ARBA00022692"/>
    </source>
</evidence>
<gene>
    <name evidence="12" type="primary">LOC108679772</name>
</gene>
<dbReference type="Proteomes" id="UP000694843">
    <property type="component" value="Unplaced"/>
</dbReference>
<feature type="compositionally biased region" description="Low complexity" evidence="9">
    <location>
        <begin position="470"/>
        <end position="481"/>
    </location>
</feature>
<dbReference type="InterPro" id="IPR010548">
    <property type="entry name" value="BNIP3"/>
</dbReference>
<dbReference type="RefSeq" id="XP_018023981.1">
    <property type="nucleotide sequence ID" value="XM_018168492.2"/>
</dbReference>
<dbReference type="GO" id="GO:0097345">
    <property type="term" value="P:mitochondrial outer membrane permeabilization"/>
    <property type="evidence" value="ECO:0007669"/>
    <property type="project" value="TreeGrafter"/>
</dbReference>
<keyword evidence="11" id="KW-1185">Reference proteome</keyword>
<keyword evidence="8 10" id="KW-0472">Membrane</keyword>
<sequence>MSDIPPNDSFSSLVSLTNSARLTSDLKEETNFVRSKSLSDLNIEFPSEKPSRTFNGLLKAPSFSELVAVQLPENPCIHDIYTINTGPVYQQLPSLVENVEMAKSIAKSSDVSSCICGESSAGFSCKTCRKINPQNIFEDNDLKFNNFISQKQKVDGAINQTSLLIPDLRMFTGDAGIDREFIQNISTSDQPCSTTLTSNEIPKSLLETVIHLNVSYDLGSPAKSDNIDFISCGTSGASKSFESPSFYETEPLEVAETSNLAPSPITDQTESSKSEPCDLLGYEDYLSQDSHEEPVRRAPSEQEFVDVKRDDENYEDEVPADGTHEAGVDIEAVDERIDAADDFDSEHAAELSESWVDLTKSNPPTPPHPLQKQQDPPNPPPCTHLDNSGATSGAVTSAAASDLPPPLPHVTSSPFMVPQSLDSSMLLQSSSAVPMTSASWAEQHDSVGPLGFGNGEEYLRLLKEAQREGSNQSSALVSLSSSRRDSPRGSPKSPPNSPNTELTADGRLEQLGTVYINYYSKDSDAFVRVEKNTDTDWVWDWSSRPDQLPPKEWHFSHPGSTASSSCSGGTPVGSGTASAAAGTSRKTRPASCARLPAVGCNLRRGASLRRLKVGESALFSRGVLYTLFLTNVLSFLLGTGIGVWLSKRTGSQLTVATLPFN</sequence>
<feature type="compositionally biased region" description="Polar residues" evidence="9">
    <location>
        <begin position="258"/>
        <end position="269"/>
    </location>
</feature>
<evidence type="ECO:0000256" key="3">
    <source>
        <dbReference type="ARBA" id="ARBA00007710"/>
    </source>
</evidence>
<feature type="compositionally biased region" description="Basic and acidic residues" evidence="9">
    <location>
        <begin position="289"/>
        <end position="311"/>
    </location>
</feature>
<organism evidence="11 12">
    <name type="scientific">Hyalella azteca</name>
    <name type="common">Amphipod</name>
    <dbReference type="NCBI Taxonomy" id="294128"/>
    <lineage>
        <taxon>Eukaryota</taxon>
        <taxon>Metazoa</taxon>
        <taxon>Ecdysozoa</taxon>
        <taxon>Arthropoda</taxon>
        <taxon>Crustacea</taxon>
        <taxon>Multicrustacea</taxon>
        <taxon>Malacostraca</taxon>
        <taxon>Eumalacostraca</taxon>
        <taxon>Peracarida</taxon>
        <taxon>Amphipoda</taxon>
        <taxon>Senticaudata</taxon>
        <taxon>Talitrida</taxon>
        <taxon>Talitroidea</taxon>
        <taxon>Hyalellidae</taxon>
        <taxon>Hyalella</taxon>
    </lineage>
</organism>
<dbReference type="CTD" id="664"/>
<keyword evidence="7" id="KW-0496">Mitochondrion</keyword>
<evidence type="ECO:0000256" key="6">
    <source>
        <dbReference type="ARBA" id="ARBA00022989"/>
    </source>
</evidence>
<dbReference type="GO" id="GO:0043065">
    <property type="term" value="P:positive regulation of apoptotic process"/>
    <property type="evidence" value="ECO:0007669"/>
    <property type="project" value="InterPro"/>
</dbReference>
<keyword evidence="4 10" id="KW-0812">Transmembrane</keyword>
<dbReference type="PANTHER" id="PTHR15186">
    <property type="entry name" value="RE48077P"/>
    <property type="match status" value="1"/>
</dbReference>
<evidence type="ECO:0000256" key="8">
    <source>
        <dbReference type="ARBA" id="ARBA00023136"/>
    </source>
</evidence>
<feature type="region of interest" description="Disordered" evidence="9">
    <location>
        <begin position="357"/>
        <end position="415"/>
    </location>
</feature>
<feature type="transmembrane region" description="Helical" evidence="10">
    <location>
        <begin position="622"/>
        <end position="645"/>
    </location>
</feature>
<evidence type="ECO:0000313" key="12">
    <source>
        <dbReference type="RefSeq" id="XP_018023981.1"/>
    </source>
</evidence>
<comment type="similarity">
    <text evidence="3">Belongs to the NIP3 family.</text>
</comment>
<dbReference type="GeneID" id="108679772"/>
<feature type="compositionally biased region" description="Low complexity" evidence="9">
    <location>
        <begin position="556"/>
        <end position="584"/>
    </location>
</feature>
<feature type="compositionally biased region" description="Low complexity" evidence="9">
    <location>
        <begin position="388"/>
        <end position="401"/>
    </location>
</feature>
<evidence type="ECO:0000256" key="2">
    <source>
        <dbReference type="ARBA" id="ARBA00004325"/>
    </source>
</evidence>
<accession>A0A8B7PFB3</accession>
<dbReference type="GO" id="GO:0042802">
    <property type="term" value="F:identical protein binding"/>
    <property type="evidence" value="ECO:0007669"/>
    <property type="project" value="UniProtKB-ARBA"/>
</dbReference>
<keyword evidence="6 10" id="KW-1133">Transmembrane helix</keyword>
<dbReference type="AlphaFoldDB" id="A0A8B7PFB3"/>
<evidence type="ECO:0000256" key="1">
    <source>
        <dbReference type="ARBA" id="ARBA00004167"/>
    </source>
</evidence>
<comment type="subcellular location">
    <subcellularLocation>
        <location evidence="1">Membrane</location>
        <topology evidence="1">Single-pass membrane protein</topology>
    </subcellularLocation>
    <subcellularLocation>
        <location evidence="2">Mitochondrion membrane</location>
    </subcellularLocation>
</comment>
<reference evidence="12" key="1">
    <citation type="submission" date="2025-08" db="UniProtKB">
        <authorList>
            <consortium name="RefSeq"/>
        </authorList>
    </citation>
    <scope>IDENTIFICATION</scope>
    <source>
        <tissue evidence="12">Whole organism</tissue>
    </source>
</reference>
<feature type="region of interest" description="Disordered" evidence="9">
    <location>
        <begin position="550"/>
        <end position="586"/>
    </location>
</feature>
<feature type="region of interest" description="Disordered" evidence="9">
    <location>
        <begin position="288"/>
        <end position="329"/>
    </location>
</feature>
<proteinExistence type="inferred from homology"/>
<dbReference type="KEGG" id="hazt:108679772"/>
<dbReference type="GO" id="GO:0005634">
    <property type="term" value="C:nucleus"/>
    <property type="evidence" value="ECO:0007669"/>
    <property type="project" value="TreeGrafter"/>
</dbReference>
<evidence type="ECO:0000256" key="7">
    <source>
        <dbReference type="ARBA" id="ARBA00023128"/>
    </source>
</evidence>
<evidence type="ECO:0000313" key="11">
    <source>
        <dbReference type="Proteomes" id="UP000694843"/>
    </source>
</evidence>
<evidence type="ECO:0000256" key="5">
    <source>
        <dbReference type="ARBA" id="ARBA00022703"/>
    </source>
</evidence>
<dbReference type="GO" id="GO:0005741">
    <property type="term" value="C:mitochondrial outer membrane"/>
    <property type="evidence" value="ECO:0007669"/>
    <property type="project" value="TreeGrafter"/>
</dbReference>